<reference evidence="1 2" key="1">
    <citation type="submission" date="2015-06" db="EMBL/GenBank/DDBJ databases">
        <title>Draft genome assembly of filamentous brackish cyanobacterium Limnoraphis robusta strain CS-951.</title>
        <authorList>
            <person name="Willis A."/>
            <person name="Parks M."/>
            <person name="Burford M.A."/>
        </authorList>
    </citation>
    <scope>NUCLEOTIDE SEQUENCE [LARGE SCALE GENOMIC DNA]</scope>
    <source>
        <strain evidence="1 2">CS-951</strain>
    </source>
</reference>
<dbReference type="EMBL" id="LATL02000181">
    <property type="protein sequence ID" value="KKD39304.1"/>
    <property type="molecule type" value="Genomic_DNA"/>
</dbReference>
<dbReference type="Proteomes" id="UP000033607">
    <property type="component" value="Unassembled WGS sequence"/>
</dbReference>
<evidence type="ECO:0008006" key="3">
    <source>
        <dbReference type="Google" id="ProtNLM"/>
    </source>
</evidence>
<evidence type="ECO:0000313" key="2">
    <source>
        <dbReference type="Proteomes" id="UP000033607"/>
    </source>
</evidence>
<dbReference type="OrthoDB" id="573902at2"/>
<accession>A0A0F5YK53</accession>
<protein>
    <recommendedName>
        <fullName evidence="3">CRISPR type III A-associated protein Csm2</fullName>
    </recommendedName>
</protein>
<sequence length="146" mass="17155">MNEDIEQQKELKIKAQKELKIQEGIRKKEDEIVIYIQKALDKTSSYGKLEESQFRNLVRVAESTESTEVIKNFLRYQVGRDNKWGRGKESLAATIIDDIDNQLKELARKISKEAKTDEYNSILIQLTRRYLGYGARYLKYKLEGEF</sequence>
<comment type="caution">
    <text evidence="1">The sequence shown here is derived from an EMBL/GenBank/DDBJ whole genome shotgun (WGS) entry which is preliminary data.</text>
</comment>
<evidence type="ECO:0000313" key="1">
    <source>
        <dbReference type="EMBL" id="KKD39304.1"/>
    </source>
</evidence>
<gene>
    <name evidence="1" type="ORF">WN50_03995</name>
</gene>
<dbReference type="AlphaFoldDB" id="A0A0F5YK53"/>
<organism evidence="1 2">
    <name type="scientific">Limnoraphis robusta CS-951</name>
    <dbReference type="NCBI Taxonomy" id="1637645"/>
    <lineage>
        <taxon>Bacteria</taxon>
        <taxon>Bacillati</taxon>
        <taxon>Cyanobacteriota</taxon>
        <taxon>Cyanophyceae</taxon>
        <taxon>Oscillatoriophycideae</taxon>
        <taxon>Oscillatoriales</taxon>
        <taxon>Sirenicapillariaceae</taxon>
        <taxon>Limnoraphis</taxon>
    </lineage>
</organism>
<name>A0A0F5YK53_9CYAN</name>
<proteinExistence type="predicted"/>
<dbReference type="RefSeq" id="WP_046277213.1">
    <property type="nucleotide sequence ID" value="NZ_LATL02000181.1"/>
</dbReference>
<dbReference type="PATRIC" id="fig|1637645.4.peg.3590"/>